<dbReference type="PANTHER" id="PTHR48081:SF8">
    <property type="entry name" value="ALPHA_BETA HYDROLASE FOLD-3 DOMAIN-CONTAINING PROTEIN-RELATED"/>
    <property type="match status" value="1"/>
</dbReference>
<protein>
    <submittedName>
        <fullName evidence="3">Acetyl esterase/lipase</fullName>
    </submittedName>
</protein>
<dbReference type="RefSeq" id="WP_106188389.1">
    <property type="nucleotide sequence ID" value="NZ_PVTF01000005.1"/>
</dbReference>
<dbReference type="Gene3D" id="3.40.50.1820">
    <property type="entry name" value="alpha/beta hydrolase"/>
    <property type="match status" value="1"/>
</dbReference>
<organism evidence="3 4">
    <name type="scientific">Umezawaea tangerina</name>
    <dbReference type="NCBI Taxonomy" id="84725"/>
    <lineage>
        <taxon>Bacteria</taxon>
        <taxon>Bacillati</taxon>
        <taxon>Actinomycetota</taxon>
        <taxon>Actinomycetes</taxon>
        <taxon>Pseudonocardiales</taxon>
        <taxon>Pseudonocardiaceae</taxon>
        <taxon>Umezawaea</taxon>
    </lineage>
</organism>
<dbReference type="GO" id="GO:0016787">
    <property type="term" value="F:hydrolase activity"/>
    <property type="evidence" value="ECO:0007669"/>
    <property type="project" value="UniProtKB-KW"/>
</dbReference>
<dbReference type="AlphaFoldDB" id="A0A2T0T6P5"/>
<keyword evidence="1" id="KW-0378">Hydrolase</keyword>
<dbReference type="Pfam" id="PF07859">
    <property type="entry name" value="Abhydrolase_3"/>
    <property type="match status" value="1"/>
</dbReference>
<proteinExistence type="predicted"/>
<reference evidence="3 4" key="1">
    <citation type="submission" date="2018-03" db="EMBL/GenBank/DDBJ databases">
        <title>Genomic Encyclopedia of Archaeal and Bacterial Type Strains, Phase II (KMG-II): from individual species to whole genera.</title>
        <authorList>
            <person name="Goeker M."/>
        </authorList>
    </citation>
    <scope>NUCLEOTIDE SEQUENCE [LARGE SCALE GENOMIC DNA]</scope>
    <source>
        <strain evidence="3 4">DSM 44720</strain>
    </source>
</reference>
<dbReference type="InterPro" id="IPR013094">
    <property type="entry name" value="AB_hydrolase_3"/>
</dbReference>
<name>A0A2T0T6P5_9PSEU</name>
<dbReference type="EMBL" id="PVTF01000005">
    <property type="protein sequence ID" value="PRY41346.1"/>
    <property type="molecule type" value="Genomic_DNA"/>
</dbReference>
<evidence type="ECO:0000313" key="4">
    <source>
        <dbReference type="Proteomes" id="UP000239494"/>
    </source>
</evidence>
<evidence type="ECO:0000256" key="1">
    <source>
        <dbReference type="ARBA" id="ARBA00022801"/>
    </source>
</evidence>
<dbReference type="InterPro" id="IPR050300">
    <property type="entry name" value="GDXG_lipolytic_enzyme"/>
</dbReference>
<evidence type="ECO:0000313" key="3">
    <source>
        <dbReference type="EMBL" id="PRY41346.1"/>
    </source>
</evidence>
<feature type="domain" description="Alpha/beta hydrolase fold-3" evidence="2">
    <location>
        <begin position="86"/>
        <end position="292"/>
    </location>
</feature>
<keyword evidence="4" id="KW-1185">Reference proteome</keyword>
<dbReference type="OrthoDB" id="3181909at2"/>
<dbReference type="Proteomes" id="UP000239494">
    <property type="component" value="Unassembled WGS sequence"/>
</dbReference>
<gene>
    <name evidence="3" type="ORF">CLV43_105104</name>
</gene>
<dbReference type="InterPro" id="IPR029058">
    <property type="entry name" value="AB_hydrolase_fold"/>
</dbReference>
<dbReference type="PANTHER" id="PTHR48081">
    <property type="entry name" value="AB HYDROLASE SUPERFAMILY PROTEIN C4A8.06C"/>
    <property type="match status" value="1"/>
</dbReference>
<sequence length="316" mass="33506">MSLNLDPEIAEALAPMAGAMAGFTPPAVGDVPGRRAFWEPIIGSASTAQPIPADVTTTDHDITTDDGTRITARWYTKPDATPGPAVLFFHGGGYIFGHIGLFDGPVSRYVAASGVPMLSVEYRRAPEHPFPTPLEDAYAALVWLHENAAGLGVDPDRIGVMGDSAGGGLAAALAILTRDRGGPAIARQILVMPMLDDRTTTPDPHIEPYVLWSYDDSRTAWPALLGDAAGGPDVPPTAAPARLEDATGLPPAYIEVGQLDVFRDEDTAYATKLSRAGVQVEFHLHPGAPHEFDSIAFTSDVARRAIADRVRVLKSI</sequence>
<comment type="caution">
    <text evidence="3">The sequence shown here is derived from an EMBL/GenBank/DDBJ whole genome shotgun (WGS) entry which is preliminary data.</text>
</comment>
<dbReference type="SUPFAM" id="SSF53474">
    <property type="entry name" value="alpha/beta-Hydrolases"/>
    <property type="match status" value="1"/>
</dbReference>
<accession>A0A2T0T6P5</accession>
<evidence type="ECO:0000259" key="2">
    <source>
        <dbReference type="Pfam" id="PF07859"/>
    </source>
</evidence>